<feature type="transmembrane region" description="Helical" evidence="1">
    <location>
        <begin position="12"/>
        <end position="31"/>
    </location>
</feature>
<keyword evidence="1" id="KW-0812">Transmembrane</keyword>
<keyword evidence="1" id="KW-1133">Transmembrane helix</keyword>
<feature type="transmembrane region" description="Helical" evidence="1">
    <location>
        <begin position="51"/>
        <end position="71"/>
    </location>
</feature>
<organism evidence="3 4">
    <name type="scientific">Lentinula detonsa</name>
    <dbReference type="NCBI Taxonomy" id="2804962"/>
    <lineage>
        <taxon>Eukaryota</taxon>
        <taxon>Fungi</taxon>
        <taxon>Dikarya</taxon>
        <taxon>Basidiomycota</taxon>
        <taxon>Agaricomycotina</taxon>
        <taxon>Agaricomycetes</taxon>
        <taxon>Agaricomycetidae</taxon>
        <taxon>Agaricales</taxon>
        <taxon>Marasmiineae</taxon>
        <taxon>Omphalotaceae</taxon>
        <taxon>Lentinula</taxon>
    </lineage>
</organism>
<evidence type="ECO:0000256" key="1">
    <source>
        <dbReference type="SAM" id="Phobius"/>
    </source>
</evidence>
<accession>A0A9W8U1S0</accession>
<proteinExistence type="predicted"/>
<evidence type="ECO:0000313" key="4">
    <source>
        <dbReference type="Proteomes" id="UP001142393"/>
    </source>
</evidence>
<reference evidence="3 4" key="1">
    <citation type="journal article" date="2023" name="Proc. Natl. Acad. Sci. U.S.A.">
        <title>A global phylogenomic analysis of the shiitake genus Lentinula.</title>
        <authorList>
            <person name="Sierra-Patev S."/>
            <person name="Min B."/>
            <person name="Naranjo-Ortiz M."/>
            <person name="Looney B."/>
            <person name="Konkel Z."/>
            <person name="Slot J.C."/>
            <person name="Sakamoto Y."/>
            <person name="Steenwyk J.L."/>
            <person name="Rokas A."/>
            <person name="Carro J."/>
            <person name="Camarero S."/>
            <person name="Ferreira P."/>
            <person name="Molpeceres G."/>
            <person name="Ruiz-Duenas F.J."/>
            <person name="Serrano A."/>
            <person name="Henrissat B."/>
            <person name="Drula E."/>
            <person name="Hughes K.W."/>
            <person name="Mata J.L."/>
            <person name="Ishikawa N.K."/>
            <person name="Vargas-Isla R."/>
            <person name="Ushijima S."/>
            <person name="Smith C.A."/>
            <person name="Donoghue J."/>
            <person name="Ahrendt S."/>
            <person name="Andreopoulos W."/>
            <person name="He G."/>
            <person name="LaButti K."/>
            <person name="Lipzen A."/>
            <person name="Ng V."/>
            <person name="Riley R."/>
            <person name="Sandor L."/>
            <person name="Barry K."/>
            <person name="Martinez A.T."/>
            <person name="Xiao Y."/>
            <person name="Gibbons J.G."/>
            <person name="Terashima K."/>
            <person name="Grigoriev I.V."/>
            <person name="Hibbett D."/>
        </authorList>
    </citation>
    <scope>NUCLEOTIDE SEQUENCE [LARGE SCALE GENOMIC DNA]</scope>
    <source>
        <strain evidence="3 4">TFB7810</strain>
    </source>
</reference>
<evidence type="ECO:0000313" key="3">
    <source>
        <dbReference type="EMBL" id="KAJ3749246.1"/>
    </source>
</evidence>
<comment type="caution">
    <text evidence="3">The sequence shown here is derived from an EMBL/GenBank/DDBJ whole genome shotgun (WGS) entry which is preliminary data.</text>
</comment>
<evidence type="ECO:0000259" key="2">
    <source>
        <dbReference type="Pfam" id="PF15055"/>
    </source>
</evidence>
<feature type="domain" description="Distal membrane-arm assembly complex protein 1-like" evidence="2">
    <location>
        <begin position="10"/>
        <end position="50"/>
    </location>
</feature>
<dbReference type="InterPro" id="IPR028036">
    <property type="entry name" value="DMAC1-like_dom"/>
</dbReference>
<gene>
    <name evidence="3" type="ORF">DFH05DRAFT_660162</name>
</gene>
<keyword evidence="1" id="KW-0472">Membrane</keyword>
<dbReference type="Proteomes" id="UP001142393">
    <property type="component" value="Unassembled WGS sequence"/>
</dbReference>
<protein>
    <recommendedName>
        <fullName evidence="2">Distal membrane-arm assembly complex protein 1-like domain-containing protein</fullName>
    </recommendedName>
</protein>
<dbReference type="Pfam" id="PF15055">
    <property type="entry name" value="DMAC1_Dmo2"/>
    <property type="match status" value="1"/>
</dbReference>
<keyword evidence="4" id="KW-1185">Reference proteome</keyword>
<sequence>MEGDKPKPGDCISCRIVGTGTFATVGGYALWQSRAVAPGTPMQKRVMAGVGVGGTNDCIGMFPLVLIVFWIREFL</sequence>
<dbReference type="AlphaFoldDB" id="A0A9W8U1S0"/>
<name>A0A9W8U1S0_9AGAR</name>
<dbReference type="EMBL" id="JANVFU010000002">
    <property type="protein sequence ID" value="KAJ3749246.1"/>
    <property type="molecule type" value="Genomic_DNA"/>
</dbReference>